<sequence length="342" mass="37903">MSVKVTGMVFERYPEGGGELLLALALADHAYDDGTSIFPSIARLAAKTRQSERSVQYQLRKMEKSGWLVLVNAGTGGRRRGTESGGKTREYRINPAWMNGAEYAPFIPPVDNLAKGAESAPFDGAKGAIGDGKGCNLEQERVQSATGKGATAIAPESSVNHQEPSENHQGAPATCGKPEKPFDRFWSAWPASPRKVGKVDCERRWKREHLDAKIDEIICHVEAMKGTQQWKDGFEPAPATYLNQKRWNDGVPADQPRGADGSLQSSRTWWADARGIEDKAMELGMAAKPQEPFWRFKVRVFKRAGDGPWRDELLADMQRTKNQAYVSVHEYFYGHPPVEVTA</sequence>
<dbReference type="Proteomes" id="UP000004277">
    <property type="component" value="Unassembled WGS sequence"/>
</dbReference>
<dbReference type="EMBL" id="AKCV02000015">
    <property type="protein sequence ID" value="TMS58514.1"/>
    <property type="molecule type" value="Genomic_DNA"/>
</dbReference>
<organism evidence="1 2">
    <name type="scientific">Imbroritus primus</name>
    <dbReference type="NCBI Taxonomy" id="3058603"/>
    <lineage>
        <taxon>Bacteria</taxon>
        <taxon>Pseudomonadati</taxon>
        <taxon>Pseudomonadota</taxon>
        <taxon>Betaproteobacteria</taxon>
        <taxon>Burkholderiales</taxon>
        <taxon>Burkholderiaceae</taxon>
        <taxon>Imbroritus</taxon>
    </lineage>
</organism>
<protein>
    <submittedName>
        <fullName evidence="1">Helix-turn-helix domain-containing protein</fullName>
    </submittedName>
</protein>
<name>A0ACD3SQC9_9BURK</name>
<reference evidence="1" key="1">
    <citation type="submission" date="2019-05" db="EMBL/GenBank/DDBJ databases">
        <title>Revised genome assembly of Burkholderiaceae (previously Ralstonia) sp. PBA.</title>
        <authorList>
            <person name="Gan H.M."/>
        </authorList>
    </citation>
    <scope>NUCLEOTIDE SEQUENCE</scope>
    <source>
        <strain evidence="1">PBA</strain>
    </source>
</reference>
<accession>A0ACD3SQC9</accession>
<gene>
    <name evidence="1" type="ORF">MW7_007250</name>
</gene>
<evidence type="ECO:0000313" key="2">
    <source>
        <dbReference type="Proteomes" id="UP000004277"/>
    </source>
</evidence>
<evidence type="ECO:0000313" key="1">
    <source>
        <dbReference type="EMBL" id="TMS58514.1"/>
    </source>
</evidence>
<keyword evidence="2" id="KW-1185">Reference proteome</keyword>
<proteinExistence type="predicted"/>
<comment type="caution">
    <text evidence="1">The sequence shown here is derived from an EMBL/GenBank/DDBJ whole genome shotgun (WGS) entry which is preliminary data.</text>
</comment>